<evidence type="ECO:0000256" key="1">
    <source>
        <dbReference type="SAM" id="Phobius"/>
    </source>
</evidence>
<accession>A0ABW0UG66</accession>
<keyword evidence="1" id="KW-0812">Transmembrane</keyword>
<keyword evidence="3" id="KW-1185">Reference proteome</keyword>
<dbReference type="EMBL" id="JBHSOJ010000023">
    <property type="protein sequence ID" value="MFC5631631.1"/>
    <property type="molecule type" value="Genomic_DNA"/>
</dbReference>
<protein>
    <recommendedName>
        <fullName evidence="4">SpeK</fullName>
    </recommendedName>
</protein>
<comment type="caution">
    <text evidence="2">The sequence shown here is derived from an EMBL/GenBank/DDBJ whole genome shotgun (WGS) entry which is preliminary data.</text>
</comment>
<reference evidence="3" key="1">
    <citation type="journal article" date="2019" name="Int. J. Syst. Evol. Microbiol.">
        <title>The Global Catalogue of Microorganisms (GCM) 10K type strain sequencing project: providing services to taxonomists for standard genome sequencing and annotation.</title>
        <authorList>
            <consortium name="The Broad Institute Genomics Platform"/>
            <consortium name="The Broad Institute Genome Sequencing Center for Infectious Disease"/>
            <person name="Wu L."/>
            <person name="Ma J."/>
        </authorList>
    </citation>
    <scope>NUCLEOTIDE SEQUENCE [LARGE SCALE GENOMIC DNA]</scope>
    <source>
        <strain evidence="3">DT43</strain>
    </source>
</reference>
<organism evidence="2 3">
    <name type="scientific">Streptococcus caledonicus</name>
    <dbReference type="NCBI Taxonomy" id="2614158"/>
    <lineage>
        <taxon>Bacteria</taxon>
        <taxon>Bacillati</taxon>
        <taxon>Bacillota</taxon>
        <taxon>Bacilli</taxon>
        <taxon>Lactobacillales</taxon>
        <taxon>Streptococcaceae</taxon>
        <taxon>Streptococcus</taxon>
    </lineage>
</organism>
<proteinExistence type="predicted"/>
<sequence>MLKSIKKIADDYFVLIIGIPILMWLSLAFVPNQWLGQNYFISNTLLLNVFPLYGICLVILSLVCKKIKYFLFGLLFLFAFFVTMALGYLFLGG</sequence>
<keyword evidence="1" id="KW-1133">Transmembrane helix</keyword>
<evidence type="ECO:0000313" key="2">
    <source>
        <dbReference type="EMBL" id="MFC5631631.1"/>
    </source>
</evidence>
<evidence type="ECO:0000313" key="3">
    <source>
        <dbReference type="Proteomes" id="UP001596110"/>
    </source>
</evidence>
<evidence type="ECO:0008006" key="4">
    <source>
        <dbReference type="Google" id="ProtNLM"/>
    </source>
</evidence>
<feature type="transmembrane region" description="Helical" evidence="1">
    <location>
        <begin position="69"/>
        <end position="91"/>
    </location>
</feature>
<keyword evidence="1" id="KW-0472">Membrane</keyword>
<feature type="transmembrane region" description="Helical" evidence="1">
    <location>
        <begin position="40"/>
        <end position="62"/>
    </location>
</feature>
<feature type="transmembrane region" description="Helical" evidence="1">
    <location>
        <begin position="12"/>
        <end position="34"/>
    </location>
</feature>
<gene>
    <name evidence="2" type="ORF">ACFPQ3_08670</name>
</gene>
<dbReference type="Proteomes" id="UP001596110">
    <property type="component" value="Unassembled WGS sequence"/>
</dbReference>
<name>A0ABW0UG66_9STRE</name>
<dbReference type="RefSeq" id="WP_156806009.1">
    <property type="nucleotide sequence ID" value="NZ_JBHSOJ010000023.1"/>
</dbReference>